<dbReference type="EMBL" id="BAAAPB010000001">
    <property type="protein sequence ID" value="GAA1948296.1"/>
    <property type="molecule type" value="Genomic_DNA"/>
</dbReference>
<gene>
    <name evidence="1" type="ORF">GCM10009798_04330</name>
</gene>
<comment type="caution">
    <text evidence="1">The sequence shown here is derived from an EMBL/GenBank/DDBJ whole genome shotgun (WGS) entry which is preliminary data.</text>
</comment>
<protein>
    <submittedName>
        <fullName evidence="1">Uncharacterized protein</fullName>
    </submittedName>
</protein>
<keyword evidence="2" id="KW-1185">Reference proteome</keyword>
<reference evidence="1 2" key="1">
    <citation type="journal article" date="2019" name="Int. J. Syst. Evol. Microbiol.">
        <title>The Global Catalogue of Microorganisms (GCM) 10K type strain sequencing project: providing services to taxonomists for standard genome sequencing and annotation.</title>
        <authorList>
            <consortium name="The Broad Institute Genomics Platform"/>
            <consortium name="The Broad Institute Genome Sequencing Center for Infectious Disease"/>
            <person name="Wu L."/>
            <person name="Ma J."/>
        </authorList>
    </citation>
    <scope>NUCLEOTIDE SEQUENCE [LARGE SCALE GENOMIC DNA]</scope>
    <source>
        <strain evidence="1 2">JCM 15309</strain>
    </source>
</reference>
<dbReference type="Proteomes" id="UP001500571">
    <property type="component" value="Unassembled WGS sequence"/>
</dbReference>
<dbReference type="RefSeq" id="WP_344041941.1">
    <property type="nucleotide sequence ID" value="NZ_BAAAPB010000001.1"/>
</dbReference>
<sequence>MARDRTARSRIRRHLAESGPVVDIRGQATKQLKDAVGYSGSPVAFIQLVAAMERDGEVVRDIRGKRTYRIAGVGSVVESVAVLDTPEGRLTVDYDALARSLLRELTAGESVDPNPARAGFESRRIAQDRNEYARRLDAARTALAELAHLAPRRPARQDISPASWPSAT</sequence>
<evidence type="ECO:0000313" key="1">
    <source>
        <dbReference type="EMBL" id="GAA1948296.1"/>
    </source>
</evidence>
<proteinExistence type="predicted"/>
<organism evidence="1 2">
    <name type="scientific">Nocardioides panacihumi</name>
    <dbReference type="NCBI Taxonomy" id="400774"/>
    <lineage>
        <taxon>Bacteria</taxon>
        <taxon>Bacillati</taxon>
        <taxon>Actinomycetota</taxon>
        <taxon>Actinomycetes</taxon>
        <taxon>Propionibacteriales</taxon>
        <taxon>Nocardioidaceae</taxon>
        <taxon>Nocardioides</taxon>
    </lineage>
</organism>
<name>A0ABN2QAD8_9ACTN</name>
<accession>A0ABN2QAD8</accession>
<evidence type="ECO:0000313" key="2">
    <source>
        <dbReference type="Proteomes" id="UP001500571"/>
    </source>
</evidence>